<dbReference type="Pfam" id="PF01551">
    <property type="entry name" value="Peptidase_M23"/>
    <property type="match status" value="1"/>
</dbReference>
<dbReference type="AlphaFoldDB" id="A0A1I2IAV2"/>
<reference evidence="3" key="1">
    <citation type="submission" date="2016-10" db="EMBL/GenBank/DDBJ databases">
        <authorList>
            <person name="Varghese N."/>
            <person name="Submissions S."/>
        </authorList>
    </citation>
    <scope>NUCLEOTIDE SEQUENCE [LARGE SCALE GENOMIC DNA]</scope>
    <source>
        <strain evidence="3">ATCC 25963</strain>
    </source>
</reference>
<evidence type="ECO:0000313" key="3">
    <source>
        <dbReference type="Proteomes" id="UP000199400"/>
    </source>
</evidence>
<sequence>MATAPLTPTAADLAAEAAAALVVVQERPSTHGDATRKPGQALEDWLTNVAYWRLYSDCPRQLPATGEAACRAAWVRLRSLVGVAIAQQPVAPPAAGAWVWPVAQTPMYWTAGGKFGAKRPWKGPQTRYHVGVDLRAGLGTAVRAPEPGIILSGTHGWESTVKAVVMLTDSGRTVLIGGIAAGTGAAKNTLVKAGDTIGKIGAYPKGDTMAHVTVWDRPLTLGQVVARQVWRLGQPKPEGLIDPANLLRSAMGQNVPQAAIGDDDNGEEQEGVLQVPVGELLGLFLGVA</sequence>
<dbReference type="EMBL" id="FOMX01000060">
    <property type="protein sequence ID" value="SFF39344.1"/>
    <property type="molecule type" value="Genomic_DNA"/>
</dbReference>
<proteinExistence type="predicted"/>
<accession>A0A1I2IAV2</accession>
<dbReference type="Proteomes" id="UP000199400">
    <property type="component" value="Unassembled WGS sequence"/>
</dbReference>
<feature type="domain" description="M23ase beta-sheet core" evidence="1">
    <location>
        <begin position="128"/>
        <end position="204"/>
    </location>
</feature>
<dbReference type="OrthoDB" id="9815245at2"/>
<evidence type="ECO:0000313" key="2">
    <source>
        <dbReference type="EMBL" id="SFF39344.1"/>
    </source>
</evidence>
<protein>
    <submittedName>
        <fullName evidence="2">Peptidase family M23</fullName>
    </submittedName>
</protein>
<keyword evidence="3" id="KW-1185">Reference proteome</keyword>
<dbReference type="SUPFAM" id="SSF51261">
    <property type="entry name" value="Duplicated hybrid motif"/>
    <property type="match status" value="1"/>
</dbReference>
<gene>
    <name evidence="2" type="ORF">SAMN02745121_08568</name>
</gene>
<dbReference type="InterPro" id="IPR016047">
    <property type="entry name" value="M23ase_b-sheet_dom"/>
</dbReference>
<dbReference type="STRING" id="54.SAMN02745121_08568"/>
<dbReference type="Gene3D" id="2.70.70.10">
    <property type="entry name" value="Glucose Permease (Domain IIA)"/>
    <property type="match status" value="1"/>
</dbReference>
<name>A0A1I2IAV2_9BACT</name>
<dbReference type="InterPro" id="IPR011055">
    <property type="entry name" value="Dup_hybrid_motif"/>
</dbReference>
<dbReference type="RefSeq" id="WP_096331030.1">
    <property type="nucleotide sequence ID" value="NZ_FOMX01000060.1"/>
</dbReference>
<organism evidence="2 3">
    <name type="scientific">Nannocystis exedens</name>
    <dbReference type="NCBI Taxonomy" id="54"/>
    <lineage>
        <taxon>Bacteria</taxon>
        <taxon>Pseudomonadati</taxon>
        <taxon>Myxococcota</taxon>
        <taxon>Polyangia</taxon>
        <taxon>Nannocystales</taxon>
        <taxon>Nannocystaceae</taxon>
        <taxon>Nannocystis</taxon>
    </lineage>
</organism>
<evidence type="ECO:0000259" key="1">
    <source>
        <dbReference type="Pfam" id="PF01551"/>
    </source>
</evidence>